<comment type="catalytic activity">
    <reaction evidence="10 11">
        <text>L-histidyl-[translation elongation factor 2] + S-adenosyl-L-methionine = 2-[(3S)-amino-3-carboxypropyl]-L-histidyl-[translation elongation factor 2] + S-methyl-5'-thioadenosine + H(+)</text>
        <dbReference type="Rhea" id="RHEA:36783"/>
        <dbReference type="Rhea" id="RHEA-COMP:9748"/>
        <dbReference type="Rhea" id="RHEA-COMP:9749"/>
        <dbReference type="ChEBI" id="CHEBI:15378"/>
        <dbReference type="ChEBI" id="CHEBI:17509"/>
        <dbReference type="ChEBI" id="CHEBI:29979"/>
        <dbReference type="ChEBI" id="CHEBI:59789"/>
        <dbReference type="ChEBI" id="CHEBI:73995"/>
        <dbReference type="EC" id="2.5.1.108"/>
    </reaction>
</comment>
<name>S7WB22_SPRLO</name>
<keyword evidence="8" id="KW-0408">Iron</keyword>
<dbReference type="InParanoid" id="S7WB22"/>
<evidence type="ECO:0000256" key="1">
    <source>
        <dbReference type="ARBA" id="ARBA00005156"/>
    </source>
</evidence>
<evidence type="ECO:0000256" key="9">
    <source>
        <dbReference type="ARBA" id="ARBA00023014"/>
    </source>
</evidence>
<keyword evidence="13" id="KW-1185">Reference proteome</keyword>
<organism evidence="12 13">
    <name type="scientific">Spraguea lophii (strain 42_110)</name>
    <name type="common">Microsporidian parasite</name>
    <dbReference type="NCBI Taxonomy" id="1358809"/>
    <lineage>
        <taxon>Eukaryota</taxon>
        <taxon>Fungi</taxon>
        <taxon>Fungi incertae sedis</taxon>
        <taxon>Microsporidia</taxon>
        <taxon>Spragueidae</taxon>
        <taxon>Spraguea</taxon>
    </lineage>
</organism>
<dbReference type="SFLD" id="SFLDS00032">
    <property type="entry name" value="Radical_SAM_3-amino-3-carboxyp"/>
    <property type="match status" value="1"/>
</dbReference>
<dbReference type="GO" id="GO:0051539">
    <property type="term" value="F:4 iron, 4 sulfur cluster binding"/>
    <property type="evidence" value="ECO:0007669"/>
    <property type="project" value="UniProtKB-UniRule"/>
</dbReference>
<evidence type="ECO:0000256" key="4">
    <source>
        <dbReference type="ARBA" id="ARBA00021915"/>
    </source>
</evidence>
<dbReference type="GO" id="GO:0090560">
    <property type="term" value="F:2-(3-amino-3-carboxypropyl)histidine synthase activity"/>
    <property type="evidence" value="ECO:0007669"/>
    <property type="project" value="UniProtKB-UniRule"/>
</dbReference>
<evidence type="ECO:0000256" key="3">
    <source>
        <dbReference type="ARBA" id="ARBA00012221"/>
    </source>
</evidence>
<dbReference type="PANTHER" id="PTHR10762:SF1">
    <property type="entry name" value="2-(3-AMINO-3-CARBOXYPROPYL)HISTIDINE SYNTHASE SUBUNIT 1"/>
    <property type="match status" value="1"/>
</dbReference>
<dbReference type="InterPro" id="IPR042264">
    <property type="entry name" value="DPH1/DPH2_2"/>
</dbReference>
<dbReference type="AlphaFoldDB" id="S7WB22"/>
<accession>S7WB22</accession>
<dbReference type="OrthoDB" id="1649088at2759"/>
<comment type="caution">
    <text evidence="12">The sequence shown here is derived from an EMBL/GenBank/DDBJ whole genome shotgun (WGS) entry which is preliminary data.</text>
</comment>
<evidence type="ECO:0000313" key="12">
    <source>
        <dbReference type="EMBL" id="EPR80131.1"/>
    </source>
</evidence>
<evidence type="ECO:0000256" key="10">
    <source>
        <dbReference type="ARBA" id="ARBA00048403"/>
    </source>
</evidence>
<dbReference type="STRING" id="1358809.S7WB22"/>
<keyword evidence="11" id="KW-0004">4Fe-4S</keyword>
<dbReference type="NCBIfam" id="TIGR00322">
    <property type="entry name" value="diphth2_R"/>
    <property type="match status" value="1"/>
</dbReference>
<evidence type="ECO:0000313" key="13">
    <source>
        <dbReference type="Proteomes" id="UP000014978"/>
    </source>
</evidence>
<dbReference type="PANTHER" id="PTHR10762">
    <property type="entry name" value="DIPHTHAMIDE BIOSYNTHESIS PROTEIN"/>
    <property type="match status" value="1"/>
</dbReference>
<dbReference type="Gene3D" id="3.40.50.11840">
    <property type="entry name" value="Diphthamide synthesis DPH1/DPH2 domain 1"/>
    <property type="match status" value="1"/>
</dbReference>
<keyword evidence="7" id="KW-0479">Metal-binding</keyword>
<evidence type="ECO:0000256" key="2">
    <source>
        <dbReference type="ARBA" id="ARBA00010173"/>
    </source>
</evidence>
<reference evidence="13" key="1">
    <citation type="journal article" date="2013" name="PLoS Genet.">
        <title>The genome of Spraguea lophii and the basis of host-microsporidian interactions.</title>
        <authorList>
            <person name="Campbell S.E."/>
            <person name="Williams T.A."/>
            <person name="Yousuf A."/>
            <person name="Soanes D.M."/>
            <person name="Paszkiewicz K.H."/>
            <person name="Williams B.A.P."/>
        </authorList>
    </citation>
    <scope>NUCLEOTIDE SEQUENCE [LARGE SCALE GENOMIC DNA]</scope>
    <source>
        <strain evidence="13">42_110</strain>
    </source>
</reference>
<dbReference type="Proteomes" id="UP000014978">
    <property type="component" value="Unassembled WGS sequence"/>
</dbReference>
<dbReference type="GO" id="GO:0046872">
    <property type="term" value="F:metal ion binding"/>
    <property type="evidence" value="ECO:0007669"/>
    <property type="project" value="UniProtKB-KW"/>
</dbReference>
<dbReference type="Gene3D" id="3.40.50.11850">
    <property type="entry name" value="Diphthamide synthesis DPH1/DPH2 domain 2"/>
    <property type="match status" value="1"/>
</dbReference>
<dbReference type="PIRSF" id="PIRSF004967">
    <property type="entry name" value="DPH1"/>
    <property type="match status" value="1"/>
</dbReference>
<comment type="similarity">
    <text evidence="2 11">Belongs to the DPH1/DPH2 family. DPH1 subfamily.</text>
</comment>
<dbReference type="FunCoup" id="S7WB22">
    <property type="interactions" value="133"/>
</dbReference>
<dbReference type="InterPro" id="IPR042263">
    <property type="entry name" value="DPH1/DPH2_1"/>
</dbReference>
<evidence type="ECO:0000256" key="11">
    <source>
        <dbReference type="PIRNR" id="PIRNR004967"/>
    </source>
</evidence>
<dbReference type="UniPathway" id="UPA00559"/>
<comment type="pathway">
    <text evidence="1 11">Protein modification; peptidyl-diphthamide biosynthesis.</text>
</comment>
<dbReference type="InterPro" id="IPR035435">
    <property type="entry name" value="DPH1/DPH2_euk_archaea"/>
</dbReference>
<dbReference type="InterPro" id="IPR042265">
    <property type="entry name" value="DPH1/DPH2_3"/>
</dbReference>
<dbReference type="EC" id="2.5.1.108" evidence="3 11"/>
<comment type="function">
    <text evidence="11">Catalyzes the first step of diphthamide biosynthesis, a post-translational modification of histidine which occurs in elongation factor 2.</text>
</comment>
<dbReference type="GO" id="GO:0017183">
    <property type="term" value="P:protein histidyl modification to diphthamide"/>
    <property type="evidence" value="ECO:0007669"/>
    <property type="project" value="UniProtKB-UniRule"/>
</dbReference>
<sequence>MVKLIHPSSFNSYSTLLPPNYNFEIPKLLRILSKGYKRVALQMPDGILQYAIVITGIIESNFDIDVIVLSDVVYGACCIDDDICEQLNCDILIHFGHSCLIPVNFMKVKVVYIFIEIIFDIEHSIKMIKKVMEKENVTNIAVLGTIQYNGSVQEINKRLNNPIYKIDPLSASEVLGCTSPKVNADIIFFIADGRFHLESLMINNPDKIFYRYCPFNKKIYKEEYDYKKMVNNRKGQIKEFYDSKNIGIIYSILGKQGNPKILKNIVNKLQDKNIYKFYLYEIKSDITSLPYIDAFVQISCTRLSVDWGTSFSKPMINPFEVFWENDEYKMDFYSKEKNELYNNF</sequence>
<gene>
    <name evidence="12" type="ORF">SLOPH_277</name>
</gene>
<keyword evidence="9" id="KW-0411">Iron-sulfur</keyword>
<dbReference type="VEuPathDB" id="MicrosporidiaDB:SLOPH_277"/>
<dbReference type="EMBL" id="ATCN01000007">
    <property type="protein sequence ID" value="EPR80131.1"/>
    <property type="molecule type" value="Genomic_DNA"/>
</dbReference>
<dbReference type="FunFam" id="3.40.50.11840:FF:000001">
    <property type="entry name" value="2-(3-amino-3-carboxypropyl)histidine synthase subunit 1"/>
    <property type="match status" value="1"/>
</dbReference>
<dbReference type="HOGENOM" id="CLU_037146_1_0_1"/>
<evidence type="ECO:0000256" key="7">
    <source>
        <dbReference type="ARBA" id="ARBA00022723"/>
    </source>
</evidence>
<dbReference type="InterPro" id="IPR016435">
    <property type="entry name" value="DPH1/DPH2"/>
</dbReference>
<proteinExistence type="inferred from homology"/>
<evidence type="ECO:0000256" key="8">
    <source>
        <dbReference type="ARBA" id="ARBA00023004"/>
    </source>
</evidence>
<keyword evidence="6 11" id="KW-0949">S-adenosyl-L-methionine</keyword>
<protein>
    <recommendedName>
        <fullName evidence="4 11">2-(3-amino-3-carboxypropyl)histidine synthase subunit 1</fullName>
        <ecNumber evidence="3 11">2.5.1.108</ecNumber>
    </recommendedName>
</protein>
<comment type="cofactor">
    <cofactor evidence="11">
        <name>[4Fe-4S] cluster</name>
        <dbReference type="ChEBI" id="CHEBI:49883"/>
    </cofactor>
    <text evidence="11">Binds 1 [4Fe-4S] cluster per subunit. The cluster is coordinated with 3 cysteines and an exchangeable S-adenosyl-L-methionine.</text>
</comment>
<dbReference type="Gene3D" id="3.40.50.11860">
    <property type="entry name" value="Diphthamide synthesis DPH1/DPH2 domain 3"/>
    <property type="match status" value="1"/>
</dbReference>
<evidence type="ECO:0000256" key="5">
    <source>
        <dbReference type="ARBA" id="ARBA00022679"/>
    </source>
</evidence>
<dbReference type="OMA" id="CNALEGM"/>
<dbReference type="Pfam" id="PF01866">
    <property type="entry name" value="Diphthamide_syn"/>
    <property type="match status" value="1"/>
</dbReference>
<evidence type="ECO:0000256" key="6">
    <source>
        <dbReference type="ARBA" id="ARBA00022691"/>
    </source>
</evidence>
<keyword evidence="5 11" id="KW-0808">Transferase</keyword>